<reference evidence="2 3" key="1">
    <citation type="journal article" date="2018" name="Front. Microbiol.">
        <title>Genome-Wide Analysis of Corynespora cassiicola Leaf Fall Disease Putative Effectors.</title>
        <authorList>
            <person name="Lopez D."/>
            <person name="Ribeiro S."/>
            <person name="Label P."/>
            <person name="Fumanal B."/>
            <person name="Venisse J.S."/>
            <person name="Kohler A."/>
            <person name="de Oliveira R.R."/>
            <person name="Labutti K."/>
            <person name="Lipzen A."/>
            <person name="Lail K."/>
            <person name="Bauer D."/>
            <person name="Ohm R.A."/>
            <person name="Barry K.W."/>
            <person name="Spatafora J."/>
            <person name="Grigoriev I.V."/>
            <person name="Martin F.M."/>
            <person name="Pujade-Renaud V."/>
        </authorList>
    </citation>
    <scope>NUCLEOTIDE SEQUENCE [LARGE SCALE GENOMIC DNA]</scope>
    <source>
        <strain evidence="2 3">Philippines</strain>
    </source>
</reference>
<dbReference type="EMBL" id="KZ678139">
    <property type="protein sequence ID" value="PSN64177.1"/>
    <property type="molecule type" value="Genomic_DNA"/>
</dbReference>
<feature type="compositionally biased region" description="Basic and acidic residues" evidence="1">
    <location>
        <begin position="154"/>
        <end position="165"/>
    </location>
</feature>
<organism evidence="2 3">
    <name type="scientific">Corynespora cassiicola Philippines</name>
    <dbReference type="NCBI Taxonomy" id="1448308"/>
    <lineage>
        <taxon>Eukaryota</taxon>
        <taxon>Fungi</taxon>
        <taxon>Dikarya</taxon>
        <taxon>Ascomycota</taxon>
        <taxon>Pezizomycotina</taxon>
        <taxon>Dothideomycetes</taxon>
        <taxon>Pleosporomycetidae</taxon>
        <taxon>Pleosporales</taxon>
        <taxon>Corynesporascaceae</taxon>
        <taxon>Corynespora</taxon>
    </lineage>
</organism>
<accession>A0A2T2NFH1</accession>
<evidence type="ECO:0000256" key="1">
    <source>
        <dbReference type="SAM" id="MobiDB-lite"/>
    </source>
</evidence>
<evidence type="ECO:0000313" key="2">
    <source>
        <dbReference type="EMBL" id="PSN64177.1"/>
    </source>
</evidence>
<feature type="compositionally biased region" description="Polar residues" evidence="1">
    <location>
        <begin position="170"/>
        <end position="185"/>
    </location>
</feature>
<feature type="region of interest" description="Disordered" evidence="1">
    <location>
        <begin position="154"/>
        <end position="201"/>
    </location>
</feature>
<name>A0A2T2NFH1_CORCC</name>
<sequence length="389" mass="43882">MARTKRPPSRSPLSIGDAHRDMFRGLTSSDRRLLRIADPEETSLTLNWFSIEQKSWSRQKKQRIQAARQVLRRHRAGQDVDQSELTFAQEILEAADRVRRQEIARKRAADAAISAQAQVNRRPVPQTQVCIMVSDVLNPSSFPTTTPSVAIKRDATTKTRPKIDPAIKTTPKNPLTMSNENQRPSSPARLTRAALDPSRSDSELTELNELENRITTLEAAAKRKNLLRALKALRYDAQADDLPAWILGLPKPRPQARLSAEQNEHVVAHWRAERDRLVILRATLPLPAADDAPAEWRYERFPTPHTRVVRKRTATSEKSGKGDKMAVARGTWTLWVGGVQREGERRLDENPRTARGEAMGWVEAKRGGLGRVVGDGWGVERILEELMKL</sequence>
<proteinExistence type="predicted"/>
<keyword evidence="3" id="KW-1185">Reference proteome</keyword>
<gene>
    <name evidence="2" type="ORF">BS50DRAFT_648105</name>
</gene>
<protein>
    <submittedName>
        <fullName evidence="2">Uncharacterized protein</fullName>
    </submittedName>
</protein>
<dbReference type="AlphaFoldDB" id="A0A2T2NFH1"/>
<dbReference type="Proteomes" id="UP000240883">
    <property type="component" value="Unassembled WGS sequence"/>
</dbReference>
<evidence type="ECO:0000313" key="3">
    <source>
        <dbReference type="Proteomes" id="UP000240883"/>
    </source>
</evidence>